<gene>
    <name evidence="2" type="ORF">CLO192961_LOCUS34502</name>
</gene>
<accession>A0ABY6TR37</accession>
<protein>
    <submittedName>
        <fullName evidence="2">Uncharacterized protein</fullName>
    </submittedName>
</protein>
<keyword evidence="1" id="KW-0732">Signal</keyword>
<dbReference type="Proteomes" id="UP000766486">
    <property type="component" value="Unassembled WGS sequence"/>
</dbReference>
<dbReference type="EMBL" id="CABFNS010000283">
    <property type="protein sequence ID" value="VUC20816.1"/>
    <property type="molecule type" value="Genomic_DNA"/>
</dbReference>
<proteinExistence type="predicted"/>
<keyword evidence="3" id="KW-1185">Reference proteome</keyword>
<comment type="caution">
    <text evidence="2">The sequence shown here is derived from an EMBL/GenBank/DDBJ whole genome shotgun (WGS) entry which is preliminary data.</text>
</comment>
<evidence type="ECO:0000256" key="1">
    <source>
        <dbReference type="SAM" id="SignalP"/>
    </source>
</evidence>
<feature type="signal peptide" evidence="1">
    <location>
        <begin position="1"/>
        <end position="19"/>
    </location>
</feature>
<organism evidence="2 3">
    <name type="scientific">Bionectria ochroleuca</name>
    <name type="common">Gliocladium roseum</name>
    <dbReference type="NCBI Taxonomy" id="29856"/>
    <lineage>
        <taxon>Eukaryota</taxon>
        <taxon>Fungi</taxon>
        <taxon>Dikarya</taxon>
        <taxon>Ascomycota</taxon>
        <taxon>Pezizomycotina</taxon>
        <taxon>Sordariomycetes</taxon>
        <taxon>Hypocreomycetidae</taxon>
        <taxon>Hypocreales</taxon>
        <taxon>Bionectriaceae</taxon>
        <taxon>Clonostachys</taxon>
    </lineage>
</organism>
<evidence type="ECO:0000313" key="3">
    <source>
        <dbReference type="Proteomes" id="UP000766486"/>
    </source>
</evidence>
<feature type="chain" id="PRO_5046487011" evidence="1">
    <location>
        <begin position="20"/>
        <end position="77"/>
    </location>
</feature>
<reference evidence="2 3" key="1">
    <citation type="submission" date="2019-06" db="EMBL/GenBank/DDBJ databases">
        <authorList>
            <person name="Broberg M."/>
        </authorList>
    </citation>
    <scope>NUCLEOTIDE SEQUENCE [LARGE SCALE GENOMIC DNA]</scope>
</reference>
<sequence length="77" mass="8134">MKLSEAFVFLLAALPTATAIPFRMVDKLAPIRREVGPRAPIKADGASFPLGNSTTIATRPLATNGKYPLTEVSGLGH</sequence>
<evidence type="ECO:0000313" key="2">
    <source>
        <dbReference type="EMBL" id="VUC20816.1"/>
    </source>
</evidence>
<name>A0ABY6TR37_BIOOC</name>